<dbReference type="EMBL" id="FNFL01000002">
    <property type="protein sequence ID" value="SDK06916.1"/>
    <property type="molecule type" value="Genomic_DNA"/>
</dbReference>
<proteinExistence type="inferred from homology"/>
<dbReference type="InterPro" id="IPR006128">
    <property type="entry name" value="Lipoprotein_PsaA-like"/>
</dbReference>
<dbReference type="GO" id="GO:0030001">
    <property type="term" value="P:metal ion transport"/>
    <property type="evidence" value="ECO:0007669"/>
    <property type="project" value="InterPro"/>
</dbReference>
<gene>
    <name evidence="6" type="ORF">SAMN05216243_1858</name>
</gene>
<organism evidence="6 7">
    <name type="scientific">Sediminibacillus albus</name>
    <dbReference type="NCBI Taxonomy" id="407036"/>
    <lineage>
        <taxon>Bacteria</taxon>
        <taxon>Bacillati</taxon>
        <taxon>Bacillota</taxon>
        <taxon>Bacilli</taxon>
        <taxon>Bacillales</taxon>
        <taxon>Bacillaceae</taxon>
        <taxon>Sediminibacillus</taxon>
    </lineage>
</organism>
<dbReference type="RefSeq" id="WP_093213294.1">
    <property type="nucleotide sequence ID" value="NZ_FNFL01000002.1"/>
</dbReference>
<dbReference type="Proteomes" id="UP000198694">
    <property type="component" value="Unassembled WGS sequence"/>
</dbReference>
<dbReference type="PRINTS" id="PR00691">
    <property type="entry name" value="ADHESINB"/>
</dbReference>
<reference evidence="6 7" key="1">
    <citation type="submission" date="2016-10" db="EMBL/GenBank/DDBJ databases">
        <authorList>
            <person name="de Groot N.N."/>
        </authorList>
    </citation>
    <scope>NUCLEOTIDE SEQUENCE [LARGE SCALE GENOMIC DNA]</scope>
    <source>
        <strain evidence="6 7">CGMCC 1.6502</strain>
    </source>
</reference>
<evidence type="ECO:0000256" key="4">
    <source>
        <dbReference type="SAM" id="MobiDB-lite"/>
    </source>
</evidence>
<evidence type="ECO:0000256" key="5">
    <source>
        <dbReference type="SAM" id="SignalP"/>
    </source>
</evidence>
<dbReference type="PANTHER" id="PTHR42953">
    <property type="entry name" value="HIGH-AFFINITY ZINC UPTAKE SYSTEM PROTEIN ZNUA-RELATED"/>
    <property type="match status" value="1"/>
</dbReference>
<evidence type="ECO:0000256" key="2">
    <source>
        <dbReference type="ARBA" id="ARBA00022729"/>
    </source>
</evidence>
<keyword evidence="1 3" id="KW-0813">Transport</keyword>
<comment type="similarity">
    <text evidence="3">Belongs to the bacterial solute-binding protein 9 family.</text>
</comment>
<feature type="signal peptide" evidence="5">
    <location>
        <begin position="1"/>
        <end position="17"/>
    </location>
</feature>
<dbReference type="STRING" id="407036.SAMN05216243_1858"/>
<accession>A0A1G8YVX7</accession>
<dbReference type="Pfam" id="PF01297">
    <property type="entry name" value="ZnuA"/>
    <property type="match status" value="1"/>
</dbReference>
<dbReference type="OrthoDB" id="9810636at2"/>
<dbReference type="PRINTS" id="PR00690">
    <property type="entry name" value="ADHESNFAMILY"/>
</dbReference>
<feature type="compositionally biased region" description="Basic and acidic residues" evidence="4">
    <location>
        <begin position="123"/>
        <end position="144"/>
    </location>
</feature>
<dbReference type="InterPro" id="IPR006127">
    <property type="entry name" value="ZnuA-like"/>
</dbReference>
<dbReference type="InterPro" id="IPR006129">
    <property type="entry name" value="AdhesinB"/>
</dbReference>
<dbReference type="AlphaFoldDB" id="A0A1G8YVX7"/>
<evidence type="ECO:0000256" key="1">
    <source>
        <dbReference type="ARBA" id="ARBA00022448"/>
    </source>
</evidence>
<dbReference type="GO" id="GO:0007155">
    <property type="term" value="P:cell adhesion"/>
    <property type="evidence" value="ECO:0007669"/>
    <property type="project" value="InterPro"/>
</dbReference>
<dbReference type="GO" id="GO:0046872">
    <property type="term" value="F:metal ion binding"/>
    <property type="evidence" value="ECO:0007669"/>
    <property type="project" value="InterPro"/>
</dbReference>
<sequence length="313" mass="35444">MKWKLFFIAILSSIFLGGCTNPGSQNDKAPLIQTTVYPIQFIIERLSEGSIDVKTIYPPGTDAHSYEPTAKAMTDIAESDAFIYLGEELETFASTSAEALSSEDVQLVELAEHEELFETNSLPDDHEHESHKNPDGHSHSDHDPHVWLDPLRMLEMADIIKGELSSLYPKQKKAFEQNFKALEKDLKRLDSQFSETLTSKDRKEILVSHPAYGYWEERYGIEQIAINGVNNTSEPSQKDLINIIERAESLEIRYVIFEQNVSDNVSKEIQTQIDGEALQVHNLAVLTEADINHGEDYFSLMKKNLQTLDKATD</sequence>
<dbReference type="Gene3D" id="3.40.50.1980">
    <property type="entry name" value="Nitrogenase molybdenum iron protein domain"/>
    <property type="match status" value="2"/>
</dbReference>
<evidence type="ECO:0000256" key="3">
    <source>
        <dbReference type="RuleBase" id="RU003512"/>
    </source>
</evidence>
<protein>
    <submittedName>
        <fullName evidence="6">Zinc transport system substrate-binding protein</fullName>
    </submittedName>
</protein>
<dbReference type="InterPro" id="IPR050492">
    <property type="entry name" value="Bact_metal-bind_prot9"/>
</dbReference>
<feature type="chain" id="PRO_5039426703" evidence="5">
    <location>
        <begin position="18"/>
        <end position="313"/>
    </location>
</feature>
<dbReference type="SUPFAM" id="SSF53807">
    <property type="entry name" value="Helical backbone' metal receptor"/>
    <property type="match status" value="1"/>
</dbReference>
<feature type="region of interest" description="Disordered" evidence="4">
    <location>
        <begin position="120"/>
        <end position="144"/>
    </location>
</feature>
<evidence type="ECO:0000313" key="7">
    <source>
        <dbReference type="Proteomes" id="UP000198694"/>
    </source>
</evidence>
<dbReference type="PROSITE" id="PS51257">
    <property type="entry name" value="PROKAR_LIPOPROTEIN"/>
    <property type="match status" value="1"/>
</dbReference>
<dbReference type="PANTHER" id="PTHR42953:SF8">
    <property type="entry name" value="ZINT DOMAIN-CONTAINING PROTEIN"/>
    <property type="match status" value="1"/>
</dbReference>
<keyword evidence="2 5" id="KW-0732">Signal</keyword>
<name>A0A1G8YVX7_9BACI</name>
<evidence type="ECO:0000313" key="6">
    <source>
        <dbReference type="EMBL" id="SDK06916.1"/>
    </source>
</evidence>
<keyword evidence="7" id="KW-1185">Reference proteome</keyword>